<name>A0A1D3D720_9EIME</name>
<accession>A0A1D3D720</accession>
<dbReference type="InParanoid" id="A0A1D3D720"/>
<evidence type="ECO:0000313" key="1">
    <source>
        <dbReference type="EMBL" id="OEH79245.1"/>
    </source>
</evidence>
<dbReference type="AlphaFoldDB" id="A0A1D3D720"/>
<dbReference type="Proteomes" id="UP000095192">
    <property type="component" value="Unassembled WGS sequence"/>
</dbReference>
<gene>
    <name evidence="1" type="ORF">cyc_02688</name>
</gene>
<protein>
    <submittedName>
        <fullName evidence="1">Uncharacterized protein</fullName>
    </submittedName>
</protein>
<comment type="caution">
    <text evidence="1">The sequence shown here is derived from an EMBL/GenBank/DDBJ whole genome shotgun (WGS) entry which is preliminary data.</text>
</comment>
<keyword evidence="2" id="KW-1185">Reference proteome</keyword>
<proteinExistence type="predicted"/>
<reference evidence="1 2" key="1">
    <citation type="journal article" date="2016" name="BMC Genomics">
        <title>Comparative genomics reveals Cyclospora cayetanensis possesses coccidia-like metabolism and invasion components but unique surface antigens.</title>
        <authorList>
            <person name="Liu S."/>
            <person name="Wang L."/>
            <person name="Zheng H."/>
            <person name="Xu Z."/>
            <person name="Roellig D.M."/>
            <person name="Li N."/>
            <person name="Frace M.A."/>
            <person name="Tang K."/>
            <person name="Arrowood M.J."/>
            <person name="Moss D.M."/>
            <person name="Zhang L."/>
            <person name="Feng Y."/>
            <person name="Xiao L."/>
        </authorList>
    </citation>
    <scope>NUCLEOTIDE SEQUENCE [LARGE SCALE GENOMIC DNA]</scope>
    <source>
        <strain evidence="1 2">CHN_HEN01</strain>
    </source>
</reference>
<sequence>MLRGEVEVGGRRVTFPRDCALGTHPPRHDNAVHVHHSSLLAVYWKGLHGPPKCDVYGVVAFMAAACEAKSIQRRCSEAAPSLAERTAAKEGPMAQLIEDRGRCARERSCGDRGRAVRSRRSERNTPKWEEGALAVADSRSWLDQGVFAAL</sequence>
<dbReference type="VEuPathDB" id="ToxoDB:cyc_02688"/>
<dbReference type="EMBL" id="JROU02000452">
    <property type="protein sequence ID" value="OEH79245.1"/>
    <property type="molecule type" value="Genomic_DNA"/>
</dbReference>
<evidence type="ECO:0000313" key="2">
    <source>
        <dbReference type="Proteomes" id="UP000095192"/>
    </source>
</evidence>
<organism evidence="1 2">
    <name type="scientific">Cyclospora cayetanensis</name>
    <dbReference type="NCBI Taxonomy" id="88456"/>
    <lineage>
        <taxon>Eukaryota</taxon>
        <taxon>Sar</taxon>
        <taxon>Alveolata</taxon>
        <taxon>Apicomplexa</taxon>
        <taxon>Conoidasida</taxon>
        <taxon>Coccidia</taxon>
        <taxon>Eucoccidiorida</taxon>
        <taxon>Eimeriorina</taxon>
        <taxon>Eimeriidae</taxon>
        <taxon>Cyclospora</taxon>
    </lineage>
</organism>